<accession>A0ACC0YPJ3</accession>
<protein>
    <submittedName>
        <fullName evidence="1">Uncharacterized protein</fullName>
    </submittedName>
</protein>
<sequence>MEKLDLRVQSSLAKSIGSVVSITGALTATLYKGPAIAITSSLGNLHTEFLSQQKNWVIGGLLLAAGSFSLSLYYVFLTSLTRMYPEELMVTFLSCTFVTFQSAIFALIVERNPNSWKLKPDVELMAIAYSVLCKHGHVGRRDLSYVSMFKPLSIIIAVVMAVTFLGETLHLGSVVGSAIIAVGFYAVIWGQAEEEKVVEKEGINSLKSSSCKAPLLENRVMEA</sequence>
<proteinExistence type="predicted"/>
<evidence type="ECO:0000313" key="2">
    <source>
        <dbReference type="Proteomes" id="UP001163603"/>
    </source>
</evidence>
<dbReference type="EMBL" id="CM047741">
    <property type="protein sequence ID" value="KAJ0038936.1"/>
    <property type="molecule type" value="Genomic_DNA"/>
</dbReference>
<organism evidence="1 2">
    <name type="scientific">Pistacia integerrima</name>
    <dbReference type="NCBI Taxonomy" id="434235"/>
    <lineage>
        <taxon>Eukaryota</taxon>
        <taxon>Viridiplantae</taxon>
        <taxon>Streptophyta</taxon>
        <taxon>Embryophyta</taxon>
        <taxon>Tracheophyta</taxon>
        <taxon>Spermatophyta</taxon>
        <taxon>Magnoliopsida</taxon>
        <taxon>eudicotyledons</taxon>
        <taxon>Gunneridae</taxon>
        <taxon>Pentapetalae</taxon>
        <taxon>rosids</taxon>
        <taxon>malvids</taxon>
        <taxon>Sapindales</taxon>
        <taxon>Anacardiaceae</taxon>
        <taxon>Pistacia</taxon>
    </lineage>
</organism>
<comment type="caution">
    <text evidence="1">The sequence shown here is derived from an EMBL/GenBank/DDBJ whole genome shotgun (WGS) entry which is preliminary data.</text>
</comment>
<dbReference type="Proteomes" id="UP001163603">
    <property type="component" value="Chromosome 6"/>
</dbReference>
<keyword evidence="2" id="KW-1185">Reference proteome</keyword>
<evidence type="ECO:0000313" key="1">
    <source>
        <dbReference type="EMBL" id="KAJ0038936.1"/>
    </source>
</evidence>
<gene>
    <name evidence="1" type="ORF">Pint_23033</name>
</gene>
<reference evidence="2" key="1">
    <citation type="journal article" date="2023" name="G3 (Bethesda)">
        <title>Genome assembly and association tests identify interacting loci associated with vigor, precocity, and sex in interspecific pistachio rootstocks.</title>
        <authorList>
            <person name="Palmer W."/>
            <person name="Jacygrad E."/>
            <person name="Sagayaradj S."/>
            <person name="Cavanaugh K."/>
            <person name="Han R."/>
            <person name="Bertier L."/>
            <person name="Beede B."/>
            <person name="Kafkas S."/>
            <person name="Golino D."/>
            <person name="Preece J."/>
            <person name="Michelmore R."/>
        </authorList>
    </citation>
    <scope>NUCLEOTIDE SEQUENCE [LARGE SCALE GENOMIC DNA]</scope>
</reference>
<name>A0ACC0YPJ3_9ROSI</name>